<evidence type="ECO:0000256" key="1">
    <source>
        <dbReference type="SAM" id="MobiDB-lite"/>
    </source>
</evidence>
<evidence type="ECO:0000256" key="2">
    <source>
        <dbReference type="SAM" id="Phobius"/>
    </source>
</evidence>
<accession>A0A0F7WQD8</accession>
<dbReference type="EMBL" id="LN847039">
    <property type="protein sequence ID" value="CRI42390.1"/>
    <property type="molecule type" value="Genomic_DNA"/>
</dbReference>
<gene>
    <name evidence="3" type="ORF">BN1224_DC9_BH_00230</name>
</gene>
<protein>
    <submittedName>
        <fullName evidence="3">HB6 protein</fullName>
    </submittedName>
</protein>
<feature type="region of interest" description="Disordered" evidence="1">
    <location>
        <begin position="1"/>
        <end position="23"/>
    </location>
</feature>
<dbReference type="AlphaFoldDB" id="A0A0F7WQD8"/>
<organism evidence="3">
    <name type="scientific">Chlamydia pneumoniae</name>
    <name type="common">Chlamydophila pneumoniae</name>
    <dbReference type="NCBI Taxonomy" id="83558"/>
    <lineage>
        <taxon>Bacteria</taxon>
        <taxon>Pseudomonadati</taxon>
        <taxon>Chlamydiota</taxon>
        <taxon>Chlamydiia</taxon>
        <taxon>Chlamydiales</taxon>
        <taxon>Chlamydiaceae</taxon>
        <taxon>Chlamydia/Chlamydophila group</taxon>
        <taxon>Chlamydia</taxon>
    </lineage>
</organism>
<keyword evidence="2" id="KW-0472">Membrane</keyword>
<keyword evidence="2" id="KW-0812">Transmembrane</keyword>
<name>A0A0F7WQD8_CHLPN</name>
<feature type="compositionally biased region" description="Low complexity" evidence="1">
    <location>
        <begin position="13"/>
        <end position="23"/>
    </location>
</feature>
<sequence>MALDEINNQNNPSQQIASSTSQTSKINQDRKTFACTVTLLVVATLMILSGIVLLFTIGSLGLSVPLSGILGTFAVTVGAVLFITGLTILVRKSLGIEQKNEDLNFLKIKTPTPPARPLMSKFSVTCSTISIVLGMALLSGAVVSVFFLTGYLQLGLCAGLVGLGTALFVAGLARMSPRSLADQEGSGSADSQSNIVGIGEPKAAQEQKWYKMAVVRGEDGIPTAIRLTPEK</sequence>
<feature type="transmembrane region" description="Helical" evidence="2">
    <location>
        <begin position="153"/>
        <end position="173"/>
    </location>
</feature>
<reference evidence="3" key="1">
    <citation type="submission" date="2015-05" db="EMBL/GenBank/DDBJ databases">
        <authorList>
            <person name="Rattei Thomas"/>
        </authorList>
    </citation>
    <scope>NUCLEOTIDE SEQUENCE</scope>
    <source>
        <strain evidence="3">DC9</strain>
    </source>
</reference>
<evidence type="ECO:0000313" key="3">
    <source>
        <dbReference type="EMBL" id="CRI42390.1"/>
    </source>
</evidence>
<proteinExistence type="predicted"/>
<keyword evidence="2" id="KW-1133">Transmembrane helix</keyword>
<feature type="transmembrane region" description="Helical" evidence="2">
    <location>
        <begin position="69"/>
        <end position="90"/>
    </location>
</feature>
<feature type="compositionally biased region" description="Polar residues" evidence="1">
    <location>
        <begin position="1"/>
        <end position="12"/>
    </location>
</feature>
<feature type="transmembrane region" description="Helical" evidence="2">
    <location>
        <begin position="122"/>
        <end position="147"/>
    </location>
</feature>
<feature type="transmembrane region" description="Helical" evidence="2">
    <location>
        <begin position="33"/>
        <end position="57"/>
    </location>
</feature>